<keyword evidence="2" id="KW-1185">Reference proteome</keyword>
<name>A0A2T2YKM2_9BACT</name>
<sequence length="81" mass="9513">MELYDFNRGNYNQRAEMVWNKGEFLAARISGNYTLCLYHMGNFFAEIWYRVADNEVQGVRGFNSIICLEPYLNMVDLSDIT</sequence>
<reference evidence="1 2" key="1">
    <citation type="submission" date="2018-03" db="EMBL/GenBank/DDBJ databases">
        <title>Adhaeribacter sp. HMF7605 Genome sequencing and assembly.</title>
        <authorList>
            <person name="Kang H."/>
            <person name="Kang J."/>
            <person name="Cha I."/>
            <person name="Kim H."/>
            <person name="Joh K."/>
        </authorList>
    </citation>
    <scope>NUCLEOTIDE SEQUENCE [LARGE SCALE GENOMIC DNA]</scope>
    <source>
        <strain evidence="1 2">HMF7605</strain>
    </source>
</reference>
<dbReference type="EMBL" id="PYFT01000001">
    <property type="protein sequence ID" value="PSR56063.1"/>
    <property type="molecule type" value="Genomic_DNA"/>
</dbReference>
<dbReference type="RefSeq" id="WP_106932241.1">
    <property type="nucleotide sequence ID" value="NZ_PYFT01000001.1"/>
</dbReference>
<organism evidence="1 2">
    <name type="scientific">Adhaeribacter arboris</name>
    <dbReference type="NCBI Taxonomy" id="2072846"/>
    <lineage>
        <taxon>Bacteria</taxon>
        <taxon>Pseudomonadati</taxon>
        <taxon>Bacteroidota</taxon>
        <taxon>Cytophagia</taxon>
        <taxon>Cytophagales</taxon>
        <taxon>Hymenobacteraceae</taxon>
        <taxon>Adhaeribacter</taxon>
    </lineage>
</organism>
<gene>
    <name evidence="1" type="ORF">AHMF7605_22455</name>
</gene>
<evidence type="ECO:0000313" key="1">
    <source>
        <dbReference type="EMBL" id="PSR56063.1"/>
    </source>
</evidence>
<comment type="caution">
    <text evidence="1">The sequence shown here is derived from an EMBL/GenBank/DDBJ whole genome shotgun (WGS) entry which is preliminary data.</text>
</comment>
<accession>A0A2T2YKM2</accession>
<dbReference type="OrthoDB" id="853359at2"/>
<protein>
    <submittedName>
        <fullName evidence="1">Uncharacterized protein</fullName>
    </submittedName>
</protein>
<evidence type="ECO:0000313" key="2">
    <source>
        <dbReference type="Proteomes" id="UP000240357"/>
    </source>
</evidence>
<dbReference type="AlphaFoldDB" id="A0A2T2YKM2"/>
<proteinExistence type="predicted"/>
<dbReference type="Proteomes" id="UP000240357">
    <property type="component" value="Unassembled WGS sequence"/>
</dbReference>